<protein>
    <submittedName>
        <fullName evidence="2">DUF1289 domain-containing protein</fullName>
    </submittedName>
</protein>
<comment type="caution">
    <text evidence="2">The sequence shown here is derived from an EMBL/GenBank/DDBJ whole genome shotgun (WGS) entry which is preliminary data.</text>
</comment>
<feature type="region of interest" description="Disordered" evidence="1">
    <location>
        <begin position="81"/>
        <end position="100"/>
    </location>
</feature>
<dbReference type="Proteomes" id="UP000288212">
    <property type="component" value="Unassembled WGS sequence"/>
</dbReference>
<gene>
    <name evidence="2" type="ORF">CWE06_01100</name>
</gene>
<name>A0A432VXW6_9GAMM</name>
<evidence type="ECO:0000256" key="1">
    <source>
        <dbReference type="SAM" id="MobiDB-lite"/>
    </source>
</evidence>
<dbReference type="PANTHER" id="PTHR35175:SF1">
    <property type="entry name" value="OXIDOREDUCTASE"/>
    <property type="match status" value="1"/>
</dbReference>
<dbReference type="Pfam" id="PF06945">
    <property type="entry name" value="DUF1289"/>
    <property type="match status" value="1"/>
</dbReference>
<dbReference type="InterPro" id="IPR010710">
    <property type="entry name" value="DUF1289"/>
</dbReference>
<sequence length="100" mass="11779">MSQSDLNDLLYAPATSEQADQLEMFDLPNPCIGVCESGPRGYCRGCLRSRDERFQWHHKPAAERARILKLLAQRQKRREAFLRQQQQQEHRDDQQQLDLL</sequence>
<dbReference type="PANTHER" id="PTHR35175">
    <property type="entry name" value="DUF1289 DOMAIN-CONTAINING PROTEIN"/>
    <property type="match status" value="1"/>
</dbReference>
<evidence type="ECO:0000313" key="3">
    <source>
        <dbReference type="Proteomes" id="UP000288212"/>
    </source>
</evidence>
<reference evidence="2 3" key="1">
    <citation type="journal article" date="2011" name="Front. Microbiol.">
        <title>Genomic signatures of strain selection and enhancement in Bacillus atrophaeus var. globigii, a historical biowarfare simulant.</title>
        <authorList>
            <person name="Gibbons H.S."/>
            <person name="Broomall S.M."/>
            <person name="McNew L.A."/>
            <person name="Daligault H."/>
            <person name="Chapman C."/>
            <person name="Bruce D."/>
            <person name="Karavis M."/>
            <person name="Krepps M."/>
            <person name="McGregor P.A."/>
            <person name="Hong C."/>
            <person name="Park K.H."/>
            <person name="Akmal A."/>
            <person name="Feldman A."/>
            <person name="Lin J.S."/>
            <person name="Chang W.E."/>
            <person name="Higgs B.W."/>
            <person name="Demirev P."/>
            <person name="Lindquist J."/>
            <person name="Liem A."/>
            <person name="Fochler E."/>
            <person name="Read T.D."/>
            <person name="Tapia R."/>
            <person name="Johnson S."/>
            <person name="Bishop-Lilly K.A."/>
            <person name="Detter C."/>
            <person name="Han C."/>
            <person name="Sozhamannan S."/>
            <person name="Rosenzweig C.N."/>
            <person name="Skowronski E.W."/>
        </authorList>
    </citation>
    <scope>NUCLEOTIDE SEQUENCE [LARGE SCALE GENOMIC DNA]</scope>
    <source>
        <strain evidence="2 3">AK5</strain>
    </source>
</reference>
<dbReference type="RefSeq" id="WP_126790464.1">
    <property type="nucleotide sequence ID" value="NZ_PIPI01000001.1"/>
</dbReference>
<accession>A0A432VXW6</accession>
<dbReference type="OrthoDB" id="8911262at2"/>
<dbReference type="AlphaFoldDB" id="A0A432VXW6"/>
<evidence type="ECO:0000313" key="2">
    <source>
        <dbReference type="EMBL" id="RUO21486.1"/>
    </source>
</evidence>
<proteinExistence type="predicted"/>
<dbReference type="EMBL" id="PIPI01000001">
    <property type="protein sequence ID" value="RUO21486.1"/>
    <property type="molecule type" value="Genomic_DNA"/>
</dbReference>
<keyword evidence="3" id="KW-1185">Reference proteome</keyword>
<organism evidence="2 3">
    <name type="scientific">Aliidiomarina haloalkalitolerans</name>
    <dbReference type="NCBI Taxonomy" id="859059"/>
    <lineage>
        <taxon>Bacteria</taxon>
        <taxon>Pseudomonadati</taxon>
        <taxon>Pseudomonadota</taxon>
        <taxon>Gammaproteobacteria</taxon>
        <taxon>Alteromonadales</taxon>
        <taxon>Idiomarinaceae</taxon>
        <taxon>Aliidiomarina</taxon>
    </lineage>
</organism>